<feature type="non-terminal residue" evidence="1">
    <location>
        <position position="1"/>
    </location>
</feature>
<proteinExistence type="predicted"/>
<accession>A0A5J4Q982</accession>
<evidence type="ECO:0000313" key="2">
    <source>
        <dbReference type="Proteomes" id="UP000324800"/>
    </source>
</evidence>
<dbReference type="SUPFAM" id="SSF52540">
    <property type="entry name" value="P-loop containing nucleoside triphosphate hydrolases"/>
    <property type="match status" value="1"/>
</dbReference>
<dbReference type="AlphaFoldDB" id="A0A5J4Q982"/>
<sequence length="100" mass="11299">VHTALSAARIVSAVLSIIQKRDEANLPPRKHTLCFCSSCKCSDETAALFVQKGVSAVSVHSKQSAQTISRNLSQFRQGRVKIAYYEQKQQKHPKFWQLRK</sequence>
<gene>
    <name evidence="1" type="ORF">EZS28_054923</name>
</gene>
<evidence type="ECO:0008006" key="3">
    <source>
        <dbReference type="Google" id="ProtNLM"/>
    </source>
</evidence>
<dbReference type="InterPro" id="IPR027417">
    <property type="entry name" value="P-loop_NTPase"/>
</dbReference>
<dbReference type="OrthoDB" id="10592486at2759"/>
<name>A0A5J4Q982_9EUKA</name>
<organism evidence="1 2">
    <name type="scientific">Streblomastix strix</name>
    <dbReference type="NCBI Taxonomy" id="222440"/>
    <lineage>
        <taxon>Eukaryota</taxon>
        <taxon>Metamonada</taxon>
        <taxon>Preaxostyla</taxon>
        <taxon>Oxymonadida</taxon>
        <taxon>Streblomastigidae</taxon>
        <taxon>Streblomastix</taxon>
    </lineage>
</organism>
<dbReference type="EMBL" id="SNRW01046183">
    <property type="protein sequence ID" value="KAA6318596.1"/>
    <property type="molecule type" value="Genomic_DNA"/>
</dbReference>
<protein>
    <recommendedName>
        <fullName evidence="3">Helicase C-terminal domain-containing protein</fullName>
    </recommendedName>
</protein>
<dbReference type="Gene3D" id="3.40.50.300">
    <property type="entry name" value="P-loop containing nucleotide triphosphate hydrolases"/>
    <property type="match status" value="1"/>
</dbReference>
<dbReference type="Proteomes" id="UP000324800">
    <property type="component" value="Unassembled WGS sequence"/>
</dbReference>
<evidence type="ECO:0000313" key="1">
    <source>
        <dbReference type="EMBL" id="KAA6318596.1"/>
    </source>
</evidence>
<reference evidence="1 2" key="1">
    <citation type="submission" date="2019-03" db="EMBL/GenBank/DDBJ databases">
        <title>Single cell metagenomics reveals metabolic interactions within the superorganism composed of flagellate Streblomastix strix and complex community of Bacteroidetes bacteria on its surface.</title>
        <authorList>
            <person name="Treitli S.C."/>
            <person name="Kolisko M."/>
            <person name="Husnik F."/>
            <person name="Keeling P."/>
            <person name="Hampl V."/>
        </authorList>
    </citation>
    <scope>NUCLEOTIDE SEQUENCE [LARGE SCALE GENOMIC DNA]</scope>
    <source>
        <strain evidence="1">ST1C</strain>
    </source>
</reference>
<comment type="caution">
    <text evidence="1">The sequence shown here is derived from an EMBL/GenBank/DDBJ whole genome shotgun (WGS) entry which is preliminary data.</text>
</comment>